<dbReference type="PRINTS" id="PR02008">
    <property type="entry name" value="RCMTFAMILY"/>
</dbReference>
<feature type="region of interest" description="Disordered" evidence="6">
    <location>
        <begin position="76"/>
        <end position="124"/>
    </location>
</feature>
<dbReference type="InterPro" id="IPR029063">
    <property type="entry name" value="SAM-dependent_MTases_sf"/>
</dbReference>
<dbReference type="GO" id="GO:0003723">
    <property type="term" value="F:RNA binding"/>
    <property type="evidence" value="ECO:0007669"/>
    <property type="project" value="UniProtKB-UniRule"/>
</dbReference>
<dbReference type="EMBL" id="KV784375">
    <property type="protein sequence ID" value="OEU09358.1"/>
    <property type="molecule type" value="Genomic_DNA"/>
</dbReference>
<dbReference type="PROSITE" id="PS51686">
    <property type="entry name" value="SAM_MT_RSMB_NOP"/>
    <property type="match status" value="1"/>
</dbReference>
<comment type="caution">
    <text evidence="5">Lacks conserved residue(s) required for the propagation of feature annotation.</text>
</comment>
<keyword evidence="3 5" id="KW-0949">S-adenosyl-L-methionine</keyword>
<dbReference type="GO" id="GO:0001510">
    <property type="term" value="P:RNA methylation"/>
    <property type="evidence" value="ECO:0007669"/>
    <property type="project" value="InterPro"/>
</dbReference>
<keyword evidence="4 5" id="KW-0694">RNA-binding</keyword>
<name>A0A1E7ETK3_9STRA</name>
<evidence type="ECO:0000313" key="9">
    <source>
        <dbReference type="Proteomes" id="UP000095751"/>
    </source>
</evidence>
<dbReference type="SUPFAM" id="SSF53335">
    <property type="entry name" value="S-adenosyl-L-methionine-dependent methyltransferases"/>
    <property type="match status" value="1"/>
</dbReference>
<evidence type="ECO:0000256" key="6">
    <source>
        <dbReference type="SAM" id="MobiDB-lite"/>
    </source>
</evidence>
<dbReference type="AlphaFoldDB" id="A0A1E7ETK3"/>
<keyword evidence="2 5" id="KW-0808">Transferase</keyword>
<evidence type="ECO:0000256" key="2">
    <source>
        <dbReference type="ARBA" id="ARBA00022679"/>
    </source>
</evidence>
<dbReference type="OrthoDB" id="427002at2759"/>
<evidence type="ECO:0000256" key="3">
    <source>
        <dbReference type="ARBA" id="ARBA00022691"/>
    </source>
</evidence>
<keyword evidence="9" id="KW-1185">Reference proteome</keyword>
<dbReference type="PANTHER" id="PTHR22807:SF16">
    <property type="entry name" value="SAM-DEPENDENT MTASE RSMB_NOP-TYPE DOMAIN-CONTAINING PROTEIN"/>
    <property type="match status" value="1"/>
</dbReference>
<sequence length="285" mass="32462">MNVCKSIVQKYLIDSETSGPGLMHSVDKNKELSPQESVVNVQLYLENGTTFGTSSCDSDTLIFDSGVAIEDMIERRRGKRKRMNKSARGRERKRLRQIESLERCSSKKSKDNNNGDEDNDEEEVIPSNMRLFDYVLVDAECSTDGSFKHIKERIKESLTKTNKNDLQQHREDNLMLTDSNKLAELVDLQRKLIDNGFRNLKGGGTMVYSTCSLSEDQNEKIVQWLLQTHTDAKLIPIHFPTIQNTKFVTDGSLKGTIRFYPNLVQDADMLLGDGFFVAKITKRIK</sequence>
<dbReference type="Proteomes" id="UP000095751">
    <property type="component" value="Unassembled WGS sequence"/>
</dbReference>
<feature type="compositionally biased region" description="Acidic residues" evidence="6">
    <location>
        <begin position="114"/>
        <end position="124"/>
    </location>
</feature>
<dbReference type="InterPro" id="IPR049560">
    <property type="entry name" value="MeTrfase_RsmB-F_NOP2_cat"/>
</dbReference>
<dbReference type="InParanoid" id="A0A1E7ETK3"/>
<comment type="similarity">
    <text evidence="5">Belongs to the class I-like SAM-binding methyltransferase superfamily. RsmB/NOP family.</text>
</comment>
<accession>A0A1E7ETK3</accession>
<dbReference type="KEGG" id="fcy:FRACYDRAFT_271317"/>
<proteinExistence type="inferred from homology"/>
<evidence type="ECO:0000256" key="4">
    <source>
        <dbReference type="ARBA" id="ARBA00022884"/>
    </source>
</evidence>
<dbReference type="Gene3D" id="3.40.50.150">
    <property type="entry name" value="Vaccinia Virus protein VP39"/>
    <property type="match status" value="1"/>
</dbReference>
<feature type="active site" description="Nucleophile" evidence="5">
    <location>
        <position position="211"/>
    </location>
</feature>
<evidence type="ECO:0000259" key="7">
    <source>
        <dbReference type="PROSITE" id="PS51686"/>
    </source>
</evidence>
<reference evidence="8 9" key="1">
    <citation type="submission" date="2016-09" db="EMBL/GenBank/DDBJ databases">
        <title>Extensive genetic diversity and differential bi-allelic expression allows diatom success in the polar Southern Ocean.</title>
        <authorList>
            <consortium name="DOE Joint Genome Institute"/>
            <person name="Mock T."/>
            <person name="Otillar R.P."/>
            <person name="Strauss J."/>
            <person name="Dupont C."/>
            <person name="Frickenhaus S."/>
            <person name="Maumus F."/>
            <person name="Mcmullan M."/>
            <person name="Sanges R."/>
            <person name="Schmutz J."/>
            <person name="Toseland A."/>
            <person name="Valas R."/>
            <person name="Veluchamy A."/>
            <person name="Ward B.J."/>
            <person name="Allen A."/>
            <person name="Barry K."/>
            <person name="Falciatore A."/>
            <person name="Ferrante M."/>
            <person name="Fortunato A.E."/>
            <person name="Gloeckner G."/>
            <person name="Gruber A."/>
            <person name="Hipkin R."/>
            <person name="Janech M."/>
            <person name="Kroth P."/>
            <person name="Leese F."/>
            <person name="Lindquist E."/>
            <person name="Lyon B.R."/>
            <person name="Martin J."/>
            <person name="Mayer C."/>
            <person name="Parker M."/>
            <person name="Quesneville H."/>
            <person name="Raymond J."/>
            <person name="Uhlig C."/>
            <person name="Valentin K.U."/>
            <person name="Worden A.Z."/>
            <person name="Armbrust E.V."/>
            <person name="Bowler C."/>
            <person name="Green B."/>
            <person name="Moulton V."/>
            <person name="Van Oosterhout C."/>
            <person name="Grigoriev I."/>
        </authorList>
    </citation>
    <scope>NUCLEOTIDE SEQUENCE [LARGE SCALE GENOMIC DNA]</scope>
    <source>
        <strain evidence="8 9">CCMP1102</strain>
    </source>
</reference>
<feature type="compositionally biased region" description="Basic residues" evidence="6">
    <location>
        <begin position="76"/>
        <end position="95"/>
    </location>
</feature>
<evidence type="ECO:0000313" key="8">
    <source>
        <dbReference type="EMBL" id="OEU09358.1"/>
    </source>
</evidence>
<keyword evidence="1 5" id="KW-0489">Methyltransferase</keyword>
<dbReference type="PANTHER" id="PTHR22807">
    <property type="entry name" value="NOP2 YEAST -RELATED NOL1/NOP2/FMU SUN DOMAIN-CONTAINING"/>
    <property type="match status" value="1"/>
</dbReference>
<gene>
    <name evidence="8" type="ORF">FRACYDRAFT_271317</name>
</gene>
<dbReference type="Pfam" id="PF01189">
    <property type="entry name" value="Methyltr_RsmB-F"/>
    <property type="match status" value="1"/>
</dbReference>
<evidence type="ECO:0000256" key="5">
    <source>
        <dbReference type="PROSITE-ProRule" id="PRU01023"/>
    </source>
</evidence>
<feature type="domain" description="SAM-dependent MTase RsmB/NOP-type" evidence="7">
    <location>
        <begin position="132"/>
        <end position="283"/>
    </location>
</feature>
<feature type="compositionally biased region" description="Basic and acidic residues" evidence="6">
    <location>
        <begin position="96"/>
        <end position="113"/>
    </location>
</feature>
<organism evidence="8 9">
    <name type="scientific">Fragilariopsis cylindrus CCMP1102</name>
    <dbReference type="NCBI Taxonomy" id="635003"/>
    <lineage>
        <taxon>Eukaryota</taxon>
        <taxon>Sar</taxon>
        <taxon>Stramenopiles</taxon>
        <taxon>Ochrophyta</taxon>
        <taxon>Bacillariophyta</taxon>
        <taxon>Bacillariophyceae</taxon>
        <taxon>Bacillariophycidae</taxon>
        <taxon>Bacillariales</taxon>
        <taxon>Bacillariaceae</taxon>
        <taxon>Fragilariopsis</taxon>
    </lineage>
</organism>
<dbReference type="InterPro" id="IPR023267">
    <property type="entry name" value="RCMT"/>
</dbReference>
<dbReference type="InterPro" id="IPR001678">
    <property type="entry name" value="MeTrfase_RsmB-F_NOP2_dom"/>
</dbReference>
<evidence type="ECO:0000256" key="1">
    <source>
        <dbReference type="ARBA" id="ARBA00022603"/>
    </source>
</evidence>
<feature type="binding site" evidence="5">
    <location>
        <position position="138"/>
    </location>
    <ligand>
        <name>S-adenosyl-L-methionine</name>
        <dbReference type="ChEBI" id="CHEBI:59789"/>
    </ligand>
</feature>
<dbReference type="GO" id="GO:0008173">
    <property type="term" value="F:RNA methyltransferase activity"/>
    <property type="evidence" value="ECO:0007669"/>
    <property type="project" value="InterPro"/>
</dbReference>
<protein>
    <submittedName>
        <fullName evidence="8">S-adenosyl-L-methionine-dependent methyltransferase</fullName>
    </submittedName>
</protein>